<sequence length="462" mass="47287">MIAGGLSAVDVAIERLREVTSQLAVDLFALDGHQGRALLDPPDRCTGMTAARAVVALDRLAWLFERYLELSDLIATVDALPGGRSARRRERATILLRAAATAARPRPPHPETGDPSATDPGPAPTAAPSAAAGPSAGPAPSAGAAPSAGGGWAPGAAQVAVPERLLADISKTVGRVRADFDAVQAAQDGLLSDLTGVHQEVARVSAEAARIGATALAELGAAEAALAAVMEAAARDPLGAPPGQATRAGEAVAHAAAAVDALALAYDALDTGLRDAGMLLEEIVDTATAGEWSAQEATGRIRLADGDLLGLPDGWLDDPGRGLRPWLDRLRGLAAGPPERRLAAARGLAAWTAVAERTRAHARQVADANALPLRRRGELRGLLGALRQKAVASGLAEDPALEIMYASAHDLLYTAPTDLAAASAQVTVYAAALDRDRKASPPAAGRTWGHRMDEGRGGAPCQ</sequence>
<dbReference type="RefSeq" id="WP_101835458.1">
    <property type="nucleotide sequence ID" value="NZ_FZMO01000538.1"/>
</dbReference>
<protein>
    <submittedName>
        <fullName evidence="2">Uncharacterized protein</fullName>
    </submittedName>
</protein>
<feature type="region of interest" description="Disordered" evidence="1">
    <location>
        <begin position="439"/>
        <end position="462"/>
    </location>
</feature>
<reference evidence="2 3" key="1">
    <citation type="submission" date="2017-06" db="EMBL/GenBank/DDBJ databases">
        <authorList>
            <person name="Kim H.J."/>
            <person name="Triplett B.A."/>
        </authorList>
    </citation>
    <scope>NUCLEOTIDE SEQUENCE [LARGE SCALE GENOMIC DNA]</scope>
    <source>
        <strain evidence="2">FRACA_ARgP5</strain>
    </source>
</reference>
<feature type="compositionally biased region" description="Low complexity" evidence="1">
    <location>
        <begin position="113"/>
        <end position="147"/>
    </location>
</feature>
<keyword evidence="3" id="KW-1185">Reference proteome</keyword>
<dbReference type="Proteomes" id="UP000234331">
    <property type="component" value="Unassembled WGS sequence"/>
</dbReference>
<evidence type="ECO:0000313" key="3">
    <source>
        <dbReference type="Proteomes" id="UP000234331"/>
    </source>
</evidence>
<proteinExistence type="predicted"/>
<organism evidence="2 3">
    <name type="scientific">Frankia canadensis</name>
    <dbReference type="NCBI Taxonomy" id="1836972"/>
    <lineage>
        <taxon>Bacteria</taxon>
        <taxon>Bacillati</taxon>
        <taxon>Actinomycetota</taxon>
        <taxon>Actinomycetes</taxon>
        <taxon>Frankiales</taxon>
        <taxon>Frankiaceae</taxon>
        <taxon>Frankia</taxon>
    </lineage>
</organism>
<feature type="region of interest" description="Disordered" evidence="1">
    <location>
        <begin position="98"/>
        <end position="154"/>
    </location>
</feature>
<dbReference type="AlphaFoldDB" id="A0A2I2L0R9"/>
<dbReference type="EMBL" id="FZMO01000538">
    <property type="protein sequence ID" value="SNQ51499.1"/>
    <property type="molecule type" value="Genomic_DNA"/>
</dbReference>
<name>A0A2I2L0R9_9ACTN</name>
<gene>
    <name evidence="2" type="ORF">FRACA_710023</name>
</gene>
<accession>A0A2I2L0R9</accession>
<evidence type="ECO:0000313" key="2">
    <source>
        <dbReference type="EMBL" id="SNQ51499.1"/>
    </source>
</evidence>
<evidence type="ECO:0000256" key="1">
    <source>
        <dbReference type="SAM" id="MobiDB-lite"/>
    </source>
</evidence>